<reference evidence="4" key="1">
    <citation type="journal article" date="2019" name="Int. J. Syst. Evol. Microbiol.">
        <title>The Global Catalogue of Microorganisms (GCM) 10K type strain sequencing project: providing services to taxonomists for standard genome sequencing and annotation.</title>
        <authorList>
            <consortium name="The Broad Institute Genomics Platform"/>
            <consortium name="The Broad Institute Genome Sequencing Center for Infectious Disease"/>
            <person name="Wu L."/>
            <person name="Ma J."/>
        </authorList>
    </citation>
    <scope>NUCLEOTIDE SEQUENCE [LARGE SCALE GENOMIC DNA]</scope>
    <source>
        <strain evidence="4">CCUG 57942</strain>
    </source>
</reference>
<sequence>MWRRVAIGCLILVLVGCAAKPPASQMLKVEEMAPDSWTASKEGKAGVDRQWVQSFGDESLNKLVAEAVSRNPDMRAAAERVVQAKKAAYLAGASARPTLAAEVKADRSKRQFIGLPFGGSSVENGSFADLTVNWEIDLWGRIRMGQVAAISDAQAAELDAKAAEAALAAEVCKAWFALGEANEQLRLSKEVTEIRASSVESIRERFEQNLGGDGGSASQLRLAQTDLANSEATVSQRESEVRLAQRRLELLCGRYPAAKLKGAGNLTRMPKRPPGGVPSSLLQRRPDVIAAERRYAASVARVEEAKRALFPIISLTGSAGTASDALEQIVNNNFSTWSLGTTITQNILTGGRVKGEKASRESKEREEMANLEGVVLGAFGEVENALMLEGWLKKRVAGVKKASDLASDAAVAANNDYLEGNGDILTLLSAQSRAVELSSQLLTLRRIQLDNRVDLHLALGGEFRLKK</sequence>
<keyword evidence="2" id="KW-0472">Membrane</keyword>
<accession>A0ABW4Z6D7</accession>
<name>A0ABW4Z6D7_9BACT</name>
<dbReference type="InterPro" id="IPR003423">
    <property type="entry name" value="OMP_efflux"/>
</dbReference>
<dbReference type="RefSeq" id="WP_377177214.1">
    <property type="nucleotide sequence ID" value="NZ_JBHUJB010000005.1"/>
</dbReference>
<dbReference type="Gene3D" id="1.20.1600.10">
    <property type="entry name" value="Outer membrane efflux proteins (OEP)"/>
    <property type="match status" value="1"/>
</dbReference>
<dbReference type="Pfam" id="PF02321">
    <property type="entry name" value="OEP"/>
    <property type="match status" value="2"/>
</dbReference>
<keyword evidence="2" id="KW-1134">Transmembrane beta strand</keyword>
<protein>
    <submittedName>
        <fullName evidence="3">Efflux transporter outer membrane subunit</fullName>
    </submittedName>
</protein>
<dbReference type="PANTHER" id="PTHR30203:SF29">
    <property type="entry name" value="PROTEIN CYAE"/>
    <property type="match status" value="1"/>
</dbReference>
<organism evidence="3 4">
    <name type="scientific">Rubritalea tangerina</name>
    <dbReference type="NCBI Taxonomy" id="430798"/>
    <lineage>
        <taxon>Bacteria</taxon>
        <taxon>Pseudomonadati</taxon>
        <taxon>Verrucomicrobiota</taxon>
        <taxon>Verrucomicrobiia</taxon>
        <taxon>Verrucomicrobiales</taxon>
        <taxon>Rubritaleaceae</taxon>
        <taxon>Rubritalea</taxon>
    </lineage>
</organism>
<gene>
    <name evidence="3" type="ORF">ACFSW8_00845</name>
</gene>
<comment type="similarity">
    <text evidence="1 2">Belongs to the outer membrane factor (OMF) (TC 1.B.17) family.</text>
</comment>
<evidence type="ECO:0000256" key="2">
    <source>
        <dbReference type="RuleBase" id="RU362097"/>
    </source>
</evidence>
<dbReference type="PANTHER" id="PTHR30203">
    <property type="entry name" value="OUTER MEMBRANE CATION EFFLUX PROTEIN"/>
    <property type="match status" value="1"/>
</dbReference>
<comment type="subcellular location">
    <subcellularLocation>
        <location evidence="2">Cell membrane</location>
        <topology evidence="2">Lipid-anchor</topology>
    </subcellularLocation>
</comment>
<dbReference type="SUPFAM" id="SSF56954">
    <property type="entry name" value="Outer membrane efflux proteins (OEP)"/>
    <property type="match status" value="1"/>
</dbReference>
<dbReference type="Proteomes" id="UP001597389">
    <property type="component" value="Unassembled WGS sequence"/>
</dbReference>
<dbReference type="NCBIfam" id="TIGR01845">
    <property type="entry name" value="outer_NodT"/>
    <property type="match status" value="1"/>
</dbReference>
<keyword evidence="2" id="KW-0732">Signal</keyword>
<evidence type="ECO:0000313" key="4">
    <source>
        <dbReference type="Proteomes" id="UP001597389"/>
    </source>
</evidence>
<dbReference type="InterPro" id="IPR010131">
    <property type="entry name" value="MdtP/NodT-like"/>
</dbReference>
<feature type="signal peptide" evidence="2">
    <location>
        <begin position="1"/>
        <end position="19"/>
    </location>
</feature>
<comment type="caution">
    <text evidence="3">The sequence shown here is derived from an EMBL/GenBank/DDBJ whole genome shotgun (WGS) entry which is preliminary data.</text>
</comment>
<keyword evidence="2" id="KW-0564">Palmitate</keyword>
<evidence type="ECO:0000256" key="1">
    <source>
        <dbReference type="ARBA" id="ARBA00007613"/>
    </source>
</evidence>
<proteinExistence type="inferred from homology"/>
<keyword evidence="2" id="KW-0449">Lipoprotein</keyword>
<feature type="chain" id="PRO_5044954926" evidence="2">
    <location>
        <begin position="20"/>
        <end position="467"/>
    </location>
</feature>
<dbReference type="PROSITE" id="PS51257">
    <property type="entry name" value="PROKAR_LIPOPROTEIN"/>
    <property type="match status" value="1"/>
</dbReference>
<dbReference type="EMBL" id="JBHUJB010000005">
    <property type="protein sequence ID" value="MFD2157439.1"/>
    <property type="molecule type" value="Genomic_DNA"/>
</dbReference>
<keyword evidence="4" id="KW-1185">Reference proteome</keyword>
<evidence type="ECO:0000313" key="3">
    <source>
        <dbReference type="EMBL" id="MFD2157439.1"/>
    </source>
</evidence>
<keyword evidence="2" id="KW-0812">Transmembrane</keyword>
<dbReference type="Gene3D" id="2.20.200.10">
    <property type="entry name" value="Outer membrane efflux proteins (OEP)"/>
    <property type="match status" value="1"/>
</dbReference>